<dbReference type="PANTHER" id="PTHR11365">
    <property type="entry name" value="5-OXOPROLINASE RELATED"/>
    <property type="match status" value="1"/>
</dbReference>
<name>A0A512N8B4_9HYPH</name>
<proteinExistence type="predicted"/>
<feature type="domain" description="Hydantoinase B/oxoprolinase" evidence="1">
    <location>
        <begin position="17"/>
        <end position="550"/>
    </location>
</feature>
<dbReference type="PANTHER" id="PTHR11365:SF23">
    <property type="entry name" value="HYPOTHETICAL 5-OXOPROLINASE (EUROFUNG)-RELATED"/>
    <property type="match status" value="1"/>
</dbReference>
<sequence>MATAPQRQPIPKPDRIDPITTSVIQGALENIAVEMGYKLMRMSYSSIIRESEDFGAALVDAEGRGLAESAQSTPLQSGPIPGYVRGVLRILAERGDQFRPGDVVMHNDAYSGASHGPDVAFIVPVFVQGKLIGFAATTAHHLDIGALSPGSCGIVEAIDAYAEGLQFKAIKVYDRGVKNDMVWQIVRDNIRASDLVVGDMDAQVAAARIGAERMAELVERYGLATFDLACTALMDHAERLMRQAIAKLPDGVYRAETAIDGYLDSDDPSKKELPIVVTITKKDDSLVVDLTGTAPQVPDRPINMPLEGTADIAIWLTIRSVLLDTEVHGHIPVNAGLIRPITIVAPKGCLANPTFPAPTIARFCPGNQLADTVMKALSAAMPGNVSAGIGNLKVIAFSGLKDETHWVHMEIFEGSYGGRLGKDGMDAVDTLYANTRNNPIEDIETHLPLRVLRYELREDVAGAGKWRGGLGSVREFTFLSDGGASVEGEGHRYRPWGFLGGGEGMPAKLDLFVPGSNDARALPSKVPYMGIGKDGRFVCYGPAGGGYGNPLERDPAKVADDVLDGVISVETALKDYGVVVSAKGVVDQAATTRQRAARTS</sequence>
<organism evidence="2 3">
    <name type="scientific">Reyranella soli</name>
    <dbReference type="NCBI Taxonomy" id="1230389"/>
    <lineage>
        <taxon>Bacteria</taxon>
        <taxon>Pseudomonadati</taxon>
        <taxon>Pseudomonadota</taxon>
        <taxon>Alphaproteobacteria</taxon>
        <taxon>Hyphomicrobiales</taxon>
        <taxon>Reyranellaceae</taxon>
        <taxon>Reyranella</taxon>
    </lineage>
</organism>
<dbReference type="RefSeq" id="WP_147149313.1">
    <property type="nucleotide sequence ID" value="NZ_BKAJ01000035.1"/>
</dbReference>
<protein>
    <submittedName>
        <fullName evidence="2">Hydantoinase B/oxoprolinase</fullName>
    </submittedName>
</protein>
<accession>A0A512N8B4</accession>
<keyword evidence="3" id="KW-1185">Reference proteome</keyword>
<evidence type="ECO:0000313" key="2">
    <source>
        <dbReference type="EMBL" id="GEP55212.1"/>
    </source>
</evidence>
<dbReference type="Pfam" id="PF02538">
    <property type="entry name" value="Hydantoinase_B"/>
    <property type="match status" value="1"/>
</dbReference>
<gene>
    <name evidence="2" type="ORF">RSO01_23780</name>
</gene>
<comment type="caution">
    <text evidence="2">The sequence shown here is derived from an EMBL/GenBank/DDBJ whole genome shotgun (WGS) entry which is preliminary data.</text>
</comment>
<dbReference type="EMBL" id="BKAJ01000035">
    <property type="protein sequence ID" value="GEP55212.1"/>
    <property type="molecule type" value="Genomic_DNA"/>
</dbReference>
<dbReference type="GO" id="GO:0005829">
    <property type="term" value="C:cytosol"/>
    <property type="evidence" value="ECO:0007669"/>
    <property type="project" value="TreeGrafter"/>
</dbReference>
<dbReference type="InterPro" id="IPR003692">
    <property type="entry name" value="Hydantoinase_B"/>
</dbReference>
<dbReference type="AlphaFoldDB" id="A0A512N8B4"/>
<evidence type="ECO:0000259" key="1">
    <source>
        <dbReference type="Pfam" id="PF02538"/>
    </source>
</evidence>
<reference evidence="2 3" key="1">
    <citation type="submission" date="2019-07" db="EMBL/GenBank/DDBJ databases">
        <title>Whole genome shotgun sequence of Reyranella soli NBRC 108950.</title>
        <authorList>
            <person name="Hosoyama A."/>
            <person name="Uohara A."/>
            <person name="Ohji S."/>
            <person name="Ichikawa N."/>
        </authorList>
    </citation>
    <scope>NUCLEOTIDE SEQUENCE [LARGE SCALE GENOMIC DNA]</scope>
    <source>
        <strain evidence="2 3">NBRC 108950</strain>
    </source>
</reference>
<dbReference type="Proteomes" id="UP000321058">
    <property type="component" value="Unassembled WGS sequence"/>
</dbReference>
<dbReference type="GO" id="GO:0017168">
    <property type="term" value="F:5-oxoprolinase (ATP-hydrolyzing) activity"/>
    <property type="evidence" value="ECO:0007669"/>
    <property type="project" value="TreeGrafter"/>
</dbReference>
<dbReference type="InterPro" id="IPR045079">
    <property type="entry name" value="Oxoprolinase-like"/>
</dbReference>
<dbReference type="GO" id="GO:0006749">
    <property type="term" value="P:glutathione metabolic process"/>
    <property type="evidence" value="ECO:0007669"/>
    <property type="project" value="TreeGrafter"/>
</dbReference>
<evidence type="ECO:0000313" key="3">
    <source>
        <dbReference type="Proteomes" id="UP000321058"/>
    </source>
</evidence>
<dbReference type="OrthoDB" id="9761586at2"/>